<organism evidence="1 2">
    <name type="scientific">Methanobrevibacter olleyae</name>
    <dbReference type="NCBI Taxonomy" id="294671"/>
    <lineage>
        <taxon>Archaea</taxon>
        <taxon>Methanobacteriati</taxon>
        <taxon>Methanobacteriota</taxon>
        <taxon>Methanomada group</taxon>
        <taxon>Methanobacteria</taxon>
        <taxon>Methanobacteriales</taxon>
        <taxon>Methanobacteriaceae</taxon>
        <taxon>Methanobrevibacter</taxon>
    </lineage>
</organism>
<name>A0A8T3VMP6_METOL</name>
<comment type="caution">
    <text evidence="1">The sequence shown here is derived from an EMBL/GenBank/DDBJ whole genome shotgun (WGS) entry which is preliminary data.</text>
</comment>
<evidence type="ECO:0000313" key="1">
    <source>
        <dbReference type="EMBL" id="MBE6512784.1"/>
    </source>
</evidence>
<sequence length="67" mass="8073">MDFYKQELPRFMILSRNILKYLKEGKTLEEACAKAGVVQNELNIWKLWADKGLQPYADFFREIQNYR</sequence>
<protein>
    <submittedName>
        <fullName evidence="1">Uncharacterized protein</fullName>
    </submittedName>
</protein>
<evidence type="ECO:0000313" key="2">
    <source>
        <dbReference type="Proteomes" id="UP000732619"/>
    </source>
</evidence>
<dbReference type="EMBL" id="SUTG01000030">
    <property type="protein sequence ID" value="MBE6512784.1"/>
    <property type="molecule type" value="Genomic_DNA"/>
</dbReference>
<accession>A0A8T3VMP6</accession>
<reference evidence="1" key="1">
    <citation type="submission" date="2019-04" db="EMBL/GenBank/DDBJ databases">
        <title>Evolution of Biomass-Degrading Anaerobic Consortia Revealed by Metagenomics.</title>
        <authorList>
            <person name="Peng X."/>
        </authorList>
    </citation>
    <scope>NUCLEOTIDE SEQUENCE</scope>
    <source>
        <strain evidence="1">SIG14</strain>
    </source>
</reference>
<proteinExistence type="predicted"/>
<gene>
    <name evidence="1" type="ORF">E7Z75_06555</name>
</gene>
<dbReference type="AlphaFoldDB" id="A0A8T3VMP6"/>
<dbReference type="Proteomes" id="UP000732619">
    <property type="component" value="Unassembled WGS sequence"/>
</dbReference>